<sequence length="80" mass="8839">MLTTASNGGIAKEERFRDLVFSAGRAVITRKGLRVLPNGTGVGARLPLASKDNRMDTFTFYLLLKVLPVIPYPFLQSEIE</sequence>
<reference evidence="1 2" key="1">
    <citation type="submission" date="2021-06" db="EMBL/GenBank/DDBJ databases">
        <title>Caerostris darwini draft genome.</title>
        <authorList>
            <person name="Kono N."/>
            <person name="Arakawa K."/>
        </authorList>
    </citation>
    <scope>NUCLEOTIDE SEQUENCE [LARGE SCALE GENOMIC DNA]</scope>
</reference>
<accession>A0AAV4RLE8</accession>
<dbReference type="Proteomes" id="UP001054837">
    <property type="component" value="Unassembled WGS sequence"/>
</dbReference>
<evidence type="ECO:0000313" key="1">
    <source>
        <dbReference type="EMBL" id="GIY22753.1"/>
    </source>
</evidence>
<evidence type="ECO:0000313" key="2">
    <source>
        <dbReference type="Proteomes" id="UP001054837"/>
    </source>
</evidence>
<name>A0AAV4RLE8_9ARAC</name>
<dbReference type="EMBL" id="BPLQ01006477">
    <property type="protein sequence ID" value="GIY22753.1"/>
    <property type="molecule type" value="Genomic_DNA"/>
</dbReference>
<proteinExistence type="predicted"/>
<keyword evidence="2" id="KW-1185">Reference proteome</keyword>
<dbReference type="AlphaFoldDB" id="A0AAV4RLE8"/>
<protein>
    <submittedName>
        <fullName evidence="1">Uncharacterized protein</fullName>
    </submittedName>
</protein>
<comment type="caution">
    <text evidence="1">The sequence shown here is derived from an EMBL/GenBank/DDBJ whole genome shotgun (WGS) entry which is preliminary data.</text>
</comment>
<organism evidence="1 2">
    <name type="scientific">Caerostris darwini</name>
    <dbReference type="NCBI Taxonomy" id="1538125"/>
    <lineage>
        <taxon>Eukaryota</taxon>
        <taxon>Metazoa</taxon>
        <taxon>Ecdysozoa</taxon>
        <taxon>Arthropoda</taxon>
        <taxon>Chelicerata</taxon>
        <taxon>Arachnida</taxon>
        <taxon>Araneae</taxon>
        <taxon>Araneomorphae</taxon>
        <taxon>Entelegynae</taxon>
        <taxon>Araneoidea</taxon>
        <taxon>Araneidae</taxon>
        <taxon>Caerostris</taxon>
    </lineage>
</organism>
<gene>
    <name evidence="1" type="ORF">CDAR_518221</name>
</gene>